<organism evidence="1 2">
    <name type="scientific">Novosphingobium hassiacum</name>
    <dbReference type="NCBI Taxonomy" id="173676"/>
    <lineage>
        <taxon>Bacteria</taxon>
        <taxon>Pseudomonadati</taxon>
        <taxon>Pseudomonadota</taxon>
        <taxon>Alphaproteobacteria</taxon>
        <taxon>Sphingomonadales</taxon>
        <taxon>Sphingomonadaceae</taxon>
        <taxon>Novosphingobium</taxon>
    </lineage>
</organism>
<reference evidence="1 2" key="1">
    <citation type="submission" date="2020-08" db="EMBL/GenBank/DDBJ databases">
        <title>Genomic Encyclopedia of Type Strains, Phase IV (KMG-IV): sequencing the most valuable type-strain genomes for metagenomic binning, comparative biology and taxonomic classification.</title>
        <authorList>
            <person name="Goeker M."/>
        </authorList>
    </citation>
    <scope>NUCLEOTIDE SEQUENCE [LARGE SCALE GENOMIC DNA]</scope>
    <source>
        <strain evidence="1 2">DSM 14552</strain>
    </source>
</reference>
<accession>A0A7W5ZZ30</accession>
<keyword evidence="2" id="KW-1185">Reference proteome</keyword>
<protein>
    <recommendedName>
        <fullName evidence="3">BrxE family protein</fullName>
    </recommendedName>
</protein>
<dbReference type="Pfam" id="PF26412">
    <property type="entry name" value="BrxE"/>
    <property type="match status" value="1"/>
</dbReference>
<name>A0A7W5ZZ30_9SPHN</name>
<gene>
    <name evidence="1" type="ORF">GGQ88_003973</name>
</gene>
<comment type="caution">
    <text evidence="1">The sequence shown here is derived from an EMBL/GenBank/DDBJ whole genome shotgun (WGS) entry which is preliminary data.</text>
</comment>
<evidence type="ECO:0000313" key="1">
    <source>
        <dbReference type="EMBL" id="MBB3862671.1"/>
    </source>
</evidence>
<dbReference type="RefSeq" id="WP_246386382.1">
    <property type="nucleotide sequence ID" value="NZ_JACICY010000019.1"/>
</dbReference>
<dbReference type="NCBIfam" id="NF033447">
    <property type="entry name" value="BrxE_fam"/>
    <property type="match status" value="1"/>
</dbReference>
<dbReference type="AlphaFoldDB" id="A0A7W5ZZ30"/>
<sequence>MGNMMDSALLPVLKVRLLVSFLGERAQFGWWPTAFYDASGRLFLEPIFSKTPQLAQYHGVVEAARRLHDEHLSVGTYHLFRLPEELEQDLHLLVQGGAEELSPAVLFRDKQTALEALTDKAGSAKKGGVGPVAIGNVGDISDHLKDIASVYAGAFSSNAQSFPYLAG</sequence>
<dbReference type="Proteomes" id="UP000562395">
    <property type="component" value="Unassembled WGS sequence"/>
</dbReference>
<dbReference type="EMBL" id="JACICY010000019">
    <property type="protein sequence ID" value="MBB3862671.1"/>
    <property type="molecule type" value="Genomic_DNA"/>
</dbReference>
<proteinExistence type="predicted"/>
<evidence type="ECO:0000313" key="2">
    <source>
        <dbReference type="Proteomes" id="UP000562395"/>
    </source>
</evidence>
<dbReference type="InterPro" id="IPR058690">
    <property type="entry name" value="BrxE"/>
</dbReference>
<evidence type="ECO:0008006" key="3">
    <source>
        <dbReference type="Google" id="ProtNLM"/>
    </source>
</evidence>